<reference evidence="3" key="1">
    <citation type="submission" date="2023-06" db="EMBL/GenBank/DDBJ databases">
        <title>Itaconate inhibition of nontuberculous mycobacteria.</title>
        <authorList>
            <person name="Spilker T."/>
        </authorList>
    </citation>
    <scope>NUCLEOTIDE SEQUENCE [LARGE SCALE GENOMIC DNA]</scope>
    <source>
        <strain evidence="3">FLAC1071</strain>
    </source>
</reference>
<evidence type="ECO:0000313" key="2">
    <source>
        <dbReference type="EMBL" id="MDM3930305.1"/>
    </source>
</evidence>
<dbReference type="InterPro" id="IPR009057">
    <property type="entry name" value="Homeodomain-like_sf"/>
</dbReference>
<accession>A0ABT7PAI2</accession>
<evidence type="ECO:0000256" key="1">
    <source>
        <dbReference type="SAM" id="Coils"/>
    </source>
</evidence>
<comment type="caution">
    <text evidence="2">The sequence shown here is derived from an EMBL/GenBank/DDBJ whole genome shotgun (WGS) entry which is preliminary data.</text>
</comment>
<organism evidence="2 3">
    <name type="scientific">Mycobacterium intracellulare subsp. chimaera</name>
    <dbReference type="NCBI Taxonomy" id="222805"/>
    <lineage>
        <taxon>Bacteria</taxon>
        <taxon>Bacillati</taxon>
        <taxon>Actinomycetota</taxon>
        <taxon>Actinomycetes</taxon>
        <taxon>Mycobacteriales</taxon>
        <taxon>Mycobacteriaceae</taxon>
        <taxon>Mycobacterium</taxon>
        <taxon>Mycobacterium avium complex (MAC)</taxon>
    </lineage>
</organism>
<sequence length="73" mass="8240">MAVDDEEALAELVRAHADLQRLNDQSADARERRRQAARQLVEAGHGPTWIAKQLGVTKQAVDGFLKYEQRKGR</sequence>
<name>A0ABT7PAI2_MYCIT</name>
<gene>
    <name evidence="2" type="ORF">QRB35_30720</name>
</gene>
<dbReference type="Proteomes" id="UP001529272">
    <property type="component" value="Unassembled WGS sequence"/>
</dbReference>
<keyword evidence="3" id="KW-1185">Reference proteome</keyword>
<protein>
    <submittedName>
        <fullName evidence="2">LuxR family transcriptional regulator</fullName>
    </submittedName>
</protein>
<proteinExistence type="predicted"/>
<dbReference type="SUPFAM" id="SSF46689">
    <property type="entry name" value="Homeodomain-like"/>
    <property type="match status" value="1"/>
</dbReference>
<dbReference type="RefSeq" id="WP_232512933.1">
    <property type="nucleotide sequence ID" value="NZ_JACKUM010000027.1"/>
</dbReference>
<keyword evidence="1" id="KW-0175">Coiled coil</keyword>
<reference evidence="2 3" key="2">
    <citation type="submission" date="2023-06" db="EMBL/GenBank/DDBJ databases">
        <title>Itaconate inhibition of nontuberculous mycobacteria.</title>
        <authorList>
            <person name="Breen P."/>
            <person name="Zimbric M."/>
            <person name="Caverly L."/>
        </authorList>
    </citation>
    <scope>NUCLEOTIDE SEQUENCE [LARGE SCALE GENOMIC DNA]</scope>
    <source>
        <strain evidence="2 3">FLAC1071</strain>
    </source>
</reference>
<evidence type="ECO:0000313" key="3">
    <source>
        <dbReference type="Proteomes" id="UP001529272"/>
    </source>
</evidence>
<feature type="coiled-coil region" evidence="1">
    <location>
        <begin position="5"/>
        <end position="39"/>
    </location>
</feature>
<dbReference type="EMBL" id="JASZZX010000074">
    <property type="protein sequence ID" value="MDM3930305.1"/>
    <property type="molecule type" value="Genomic_DNA"/>
</dbReference>